<reference evidence="2 3" key="1">
    <citation type="submission" date="2017-11" db="EMBL/GenBank/DDBJ databases">
        <title>Isolation and Characterization of Methanogenic Archaea from Saline Meromictic Lake at Siberia.</title>
        <authorList>
            <person name="Shen Y."/>
            <person name="Huang H.-H."/>
            <person name="Lai M.-C."/>
            <person name="Chen S.-C."/>
        </authorList>
    </citation>
    <scope>NUCLEOTIDE SEQUENCE [LARGE SCALE GENOMIC DNA]</scope>
    <source>
        <strain evidence="2 3">SY-01</strain>
    </source>
</reference>
<dbReference type="Proteomes" id="UP000297295">
    <property type="component" value="Unassembled WGS sequence"/>
</dbReference>
<dbReference type="RefSeq" id="WP_135387927.1">
    <property type="nucleotide sequence ID" value="NZ_PGGK01000001.1"/>
</dbReference>
<dbReference type="OrthoDB" id="147108at2157"/>
<dbReference type="Gene3D" id="1.10.287.1490">
    <property type="match status" value="1"/>
</dbReference>
<dbReference type="InterPro" id="IPR055545">
    <property type="entry name" value="DUF7121"/>
</dbReference>
<organism evidence="2 3">
    <name type="scientific">Methanolobus halotolerans</name>
    <dbReference type="NCBI Taxonomy" id="2052935"/>
    <lineage>
        <taxon>Archaea</taxon>
        <taxon>Methanobacteriati</taxon>
        <taxon>Methanobacteriota</taxon>
        <taxon>Stenosarchaea group</taxon>
        <taxon>Methanomicrobia</taxon>
        <taxon>Methanosarcinales</taxon>
        <taxon>Methanosarcinaceae</taxon>
        <taxon>Methanolobus</taxon>
    </lineage>
</organism>
<keyword evidence="1" id="KW-0175">Coiled coil</keyword>
<dbReference type="Pfam" id="PF23435">
    <property type="entry name" value="DUF7121"/>
    <property type="match status" value="1"/>
</dbReference>
<dbReference type="AlphaFoldDB" id="A0A4E0Q937"/>
<evidence type="ECO:0000313" key="2">
    <source>
        <dbReference type="EMBL" id="TGC11410.1"/>
    </source>
</evidence>
<evidence type="ECO:0000313" key="3">
    <source>
        <dbReference type="Proteomes" id="UP000297295"/>
    </source>
</evidence>
<name>A0A4E0Q937_9EURY</name>
<feature type="coiled-coil region" evidence="1">
    <location>
        <begin position="10"/>
        <end position="114"/>
    </location>
</feature>
<accession>A0A4E0Q937</accession>
<evidence type="ECO:0000256" key="1">
    <source>
        <dbReference type="SAM" id="Coils"/>
    </source>
</evidence>
<comment type="caution">
    <text evidence="2">The sequence shown here is derived from an EMBL/GenBank/DDBJ whole genome shotgun (WGS) entry which is preliminary data.</text>
</comment>
<proteinExistence type="predicted"/>
<gene>
    <name evidence="2" type="ORF">CUN85_00575</name>
</gene>
<dbReference type="EMBL" id="PGGK01000001">
    <property type="protein sequence ID" value="TGC11410.1"/>
    <property type="molecule type" value="Genomic_DNA"/>
</dbReference>
<sequence length="306" mass="35467">MTGDISTMSEKELKNKVNELRTQIGQHDRELKSIYRELKLHRTNMDELKAKRDELNSRVKELVKKAREAKSKRDAFNERISALKASRSEIEGQKNKCTTEISELKNKRDNLNKLSKGSVDTLSKAYVADLEVFSNADIPLKHEIDLFERLVTMKERLDAAFDANKVHQKLVEAYESSKDVFTTHTDAGNEIHELAEQSQKYHLEMIEIYKQVDEIRKDADLAHSQITAKFAVTAPIRERIDPLKAKISQLREELDVQLEKLDDINLEKNEKKQEEHLTVAKEKLDKNARLSLEDLRILMEKGDIKF</sequence>
<protein>
    <submittedName>
        <fullName evidence="2">Phosphoserine phosphatase</fullName>
    </submittedName>
</protein>
<keyword evidence="3" id="KW-1185">Reference proteome</keyword>
<feature type="coiled-coil region" evidence="1">
    <location>
        <begin position="247"/>
        <end position="274"/>
    </location>
</feature>